<feature type="signal peptide" evidence="1">
    <location>
        <begin position="1"/>
        <end position="23"/>
    </location>
</feature>
<dbReference type="RefSeq" id="WP_172687585.1">
    <property type="nucleotide sequence ID" value="NZ_KX009059.1"/>
</dbReference>
<feature type="chain" id="PRO_5015150614" description="DUF2790 domain-containing protein" evidence="1">
    <location>
        <begin position="24"/>
        <end position="109"/>
    </location>
</feature>
<name>A0A2P0QH61_PSESF</name>
<evidence type="ECO:0000313" key="2">
    <source>
        <dbReference type="EMBL" id="ARO44849.1"/>
    </source>
</evidence>
<accession>A0A2P0QH61</accession>
<dbReference type="Pfam" id="PF10976">
    <property type="entry name" value="DUF2790"/>
    <property type="match status" value="1"/>
</dbReference>
<dbReference type="EMBL" id="KX009059">
    <property type="protein sequence ID" value="ARO44849.1"/>
    <property type="molecule type" value="Genomic_DNA"/>
</dbReference>
<organism evidence="2">
    <name type="scientific">Pseudomonas syringae pv. actinidiae</name>
    <dbReference type="NCBI Taxonomy" id="103796"/>
    <lineage>
        <taxon>Bacteria</taxon>
        <taxon>Pseudomonadati</taxon>
        <taxon>Pseudomonadota</taxon>
        <taxon>Gammaproteobacteria</taxon>
        <taxon>Pseudomonadales</taxon>
        <taxon>Pseudomonadaceae</taxon>
        <taxon>Pseudomonas</taxon>
        <taxon>Pseudomonas syringae</taxon>
    </lineage>
</organism>
<evidence type="ECO:0000256" key="1">
    <source>
        <dbReference type="SAM" id="SignalP"/>
    </source>
</evidence>
<proteinExistence type="predicted"/>
<dbReference type="InterPro" id="IPR021245">
    <property type="entry name" value="DUF2790"/>
</dbReference>
<keyword evidence="1" id="KW-0732">Signal</keyword>
<reference evidence="2" key="1">
    <citation type="submission" date="2016-03" db="EMBL/GenBank/DDBJ databases">
        <title>The evolution of Pseudomonas syringae pv. actinidiae in New Zealand.</title>
        <authorList>
            <person name="Taiaroa G."/>
            <person name="Poulter R.T.M."/>
            <person name="Lamont I."/>
            <person name="Stockwell P."/>
            <person name="Butler M.I."/>
        </authorList>
    </citation>
    <scope>NUCLEOTIDE SEQUENCE</scope>
    <source>
        <strain evidence="2">RT685</strain>
        <plasmid evidence="2">pMG1_RT685</plasmid>
    </source>
</reference>
<sequence>MQIIKSLIFAIATCSPLVTYAFATDDSSIQRALKDHNAAVIKYAEGNSKAVPTTVDYKYGMKLDIAKVVRTSPEMNVCKVIPQLMTYEDSKGELNTVQYQVQSRCRGKN</sequence>
<dbReference type="AlphaFoldDB" id="A0A2P0QH61"/>
<evidence type="ECO:0008006" key="3">
    <source>
        <dbReference type="Google" id="ProtNLM"/>
    </source>
</evidence>
<dbReference type="Gene3D" id="2.30.140.50">
    <property type="entry name" value="Protein of unknown function DUF2790"/>
    <property type="match status" value="1"/>
</dbReference>
<protein>
    <recommendedName>
        <fullName evidence="3">DUF2790 domain-containing protein</fullName>
    </recommendedName>
</protein>
<keyword evidence="2" id="KW-0614">Plasmid</keyword>
<geneLocation type="plasmid" evidence="2">
    <name>pMG1_RT685</name>
</geneLocation>